<name>A4X6A3_SALTO</name>
<dbReference type="eggNOG" id="ENOG5033IQX">
    <property type="taxonomic scope" value="Bacteria"/>
</dbReference>
<evidence type="ECO:0000313" key="2">
    <source>
        <dbReference type="Proteomes" id="UP000000235"/>
    </source>
</evidence>
<organism evidence="1 2">
    <name type="scientific">Salinispora tropica (strain ATCC BAA-916 / DSM 44818 / JCM 13857 / NBRC 105044 / CNB-440)</name>
    <dbReference type="NCBI Taxonomy" id="369723"/>
    <lineage>
        <taxon>Bacteria</taxon>
        <taxon>Bacillati</taxon>
        <taxon>Actinomycetota</taxon>
        <taxon>Actinomycetes</taxon>
        <taxon>Micromonosporales</taxon>
        <taxon>Micromonosporaceae</taxon>
        <taxon>Salinispora</taxon>
    </lineage>
</organism>
<dbReference type="Pfam" id="PF11211">
    <property type="entry name" value="DUF2997"/>
    <property type="match status" value="1"/>
</dbReference>
<gene>
    <name evidence="1" type="ordered locus">Strop_1941</name>
</gene>
<keyword evidence="2" id="KW-1185">Reference proteome</keyword>
<sequence length="72" mass="7859">MTEKPQILLTVTSAGIVSAETKGLAGSGCLDYITILEDLLDAHTIESAYTADYTRTNVNTQNLQEERNVERA</sequence>
<dbReference type="RefSeq" id="WP_011905833.1">
    <property type="nucleotide sequence ID" value="NC_009380.1"/>
</dbReference>
<dbReference type="InterPro" id="IPR021375">
    <property type="entry name" value="DUF2997"/>
</dbReference>
<protein>
    <recommendedName>
        <fullName evidence="3">DUF2997 domain-containing protein</fullName>
    </recommendedName>
</protein>
<dbReference type="Proteomes" id="UP000000235">
    <property type="component" value="Chromosome"/>
</dbReference>
<dbReference type="AlphaFoldDB" id="A4X6A3"/>
<dbReference type="PATRIC" id="fig|369723.5.peg.1993"/>
<dbReference type="EMBL" id="CP000667">
    <property type="protein sequence ID" value="ABP54403.1"/>
    <property type="molecule type" value="Genomic_DNA"/>
</dbReference>
<evidence type="ECO:0008006" key="3">
    <source>
        <dbReference type="Google" id="ProtNLM"/>
    </source>
</evidence>
<reference evidence="2" key="1">
    <citation type="journal article" date="2007" name="Proc. Natl. Acad. Sci. U.S.A.">
        <title>Genome sequencing reveals complex secondary metabolome in the marine actinomycete Salinispora tropica.</title>
        <authorList>
            <person name="Udwary D.W."/>
            <person name="Zeigler L."/>
            <person name="Asolkar R.N."/>
            <person name="Singan V."/>
            <person name="Lapidus A."/>
            <person name="Fenical W."/>
            <person name="Jensen P.R."/>
            <person name="Moore B.S."/>
        </authorList>
    </citation>
    <scope>NUCLEOTIDE SEQUENCE [LARGE SCALE GENOMIC DNA]</scope>
    <source>
        <strain evidence="2">ATCC BAA-916 / DSM 44818 / CNB-440</strain>
    </source>
</reference>
<accession>A4X6A3</accession>
<proteinExistence type="predicted"/>
<dbReference type="STRING" id="369723.Strop_1941"/>
<dbReference type="HOGENOM" id="CLU_194377_1_0_11"/>
<dbReference type="KEGG" id="stp:Strop_1941"/>
<evidence type="ECO:0000313" key="1">
    <source>
        <dbReference type="EMBL" id="ABP54403.1"/>
    </source>
</evidence>